<sequence>MCDEDWVKVAMADDALVVRLLLRLSQPRPPPPPKKTLQLDWTVRQRRSRSAPRHLGAEKKGEPTRASPTTPLSWSGATSASGCGGDGYEESSRPTKPLERSRSKSAIRSETTTTKRSRRKKTLAELKEEESILLKERRDLKNELASLRVSVEKHRASNERLKRMKFDFESRQTFKRSKTCVTSEKAIIGQLQLVEAQCHPSSYSVVPDDSSSLVCQANASCKAQEEEISNQEASFWLPDLNLPVEEDSANKELDLH</sequence>
<accession>A0ACB9Q488</accession>
<evidence type="ECO:0000313" key="2">
    <source>
        <dbReference type="Proteomes" id="UP000828941"/>
    </source>
</evidence>
<gene>
    <name evidence="1" type="ORF">L6164_004535</name>
</gene>
<protein>
    <submittedName>
        <fullName evidence="1">Uncharacterized protein</fullName>
    </submittedName>
</protein>
<comment type="caution">
    <text evidence="1">The sequence shown here is derived from an EMBL/GenBank/DDBJ whole genome shotgun (WGS) entry which is preliminary data.</text>
</comment>
<evidence type="ECO:0000313" key="1">
    <source>
        <dbReference type="EMBL" id="KAI4355795.1"/>
    </source>
</evidence>
<dbReference type="EMBL" id="CM039427">
    <property type="protein sequence ID" value="KAI4355795.1"/>
    <property type="molecule type" value="Genomic_DNA"/>
</dbReference>
<proteinExistence type="predicted"/>
<dbReference type="Proteomes" id="UP000828941">
    <property type="component" value="Chromosome 2"/>
</dbReference>
<keyword evidence="2" id="KW-1185">Reference proteome</keyword>
<reference evidence="1 2" key="1">
    <citation type="journal article" date="2022" name="DNA Res.">
        <title>Chromosomal-level genome assembly of the orchid tree Bauhinia variegata (Leguminosae; Cercidoideae) supports the allotetraploid origin hypothesis of Bauhinia.</title>
        <authorList>
            <person name="Zhong Y."/>
            <person name="Chen Y."/>
            <person name="Zheng D."/>
            <person name="Pang J."/>
            <person name="Liu Y."/>
            <person name="Luo S."/>
            <person name="Meng S."/>
            <person name="Qian L."/>
            <person name="Wei D."/>
            <person name="Dai S."/>
            <person name="Zhou R."/>
        </authorList>
    </citation>
    <scope>NUCLEOTIDE SEQUENCE [LARGE SCALE GENOMIC DNA]</scope>
    <source>
        <strain evidence="1">BV-YZ2020</strain>
    </source>
</reference>
<name>A0ACB9Q488_BAUVA</name>
<organism evidence="1 2">
    <name type="scientific">Bauhinia variegata</name>
    <name type="common">Purple orchid tree</name>
    <name type="synonym">Phanera variegata</name>
    <dbReference type="NCBI Taxonomy" id="167791"/>
    <lineage>
        <taxon>Eukaryota</taxon>
        <taxon>Viridiplantae</taxon>
        <taxon>Streptophyta</taxon>
        <taxon>Embryophyta</taxon>
        <taxon>Tracheophyta</taxon>
        <taxon>Spermatophyta</taxon>
        <taxon>Magnoliopsida</taxon>
        <taxon>eudicotyledons</taxon>
        <taxon>Gunneridae</taxon>
        <taxon>Pentapetalae</taxon>
        <taxon>rosids</taxon>
        <taxon>fabids</taxon>
        <taxon>Fabales</taxon>
        <taxon>Fabaceae</taxon>
        <taxon>Cercidoideae</taxon>
        <taxon>Cercideae</taxon>
        <taxon>Bauhiniinae</taxon>
        <taxon>Bauhinia</taxon>
    </lineage>
</organism>